<comment type="caution">
    <text evidence="9">Lacks conserved residue(s) required for the propagation of feature annotation.</text>
</comment>
<feature type="binding site" evidence="9">
    <location>
        <begin position="195"/>
        <end position="198"/>
    </location>
    <ligand>
        <name>substrate</name>
    </ligand>
</feature>
<feature type="binding site" evidence="9">
    <location>
        <position position="124"/>
    </location>
    <ligand>
        <name>substrate</name>
    </ligand>
</feature>
<keyword evidence="5 9" id="KW-0949">S-adenosyl-L-methionine</keyword>
<sequence length="225" mass="26541">MRLRNIPRAEGTLQAHKIVIKRPEDQKGCWRQVFGNKHPVRIEVGTGKGRFILNMAKENPDINFVGIERYSSVLLRAVEMYDTDEFKDLQNVRFICIDARRIEEVFGHDEVERIYLNFSDPWPKARHAKRRLTSVEFLERYEKVLMPFGRLEFKTDNTELFNFSLEQMKEAGWTLQCFTYDLHHNEEMNQGNIMTEYEEKFSQKGNPINKLIAVRKQAAEQPGTI</sequence>
<feature type="binding site" evidence="9">
    <location>
        <position position="98"/>
    </location>
    <ligand>
        <name>S-adenosyl-L-methionine</name>
        <dbReference type="ChEBI" id="CHEBI:59789"/>
    </ligand>
</feature>
<protein>
    <recommendedName>
        <fullName evidence="9">tRNA (guanine-N(7)-)-methyltransferase</fullName>
        <ecNumber evidence="9">2.1.1.33</ecNumber>
    </recommendedName>
    <alternativeName>
        <fullName evidence="9">tRNA (guanine(46)-N(7))-methyltransferase</fullName>
    </alternativeName>
    <alternativeName>
        <fullName evidence="9">tRNA(m7G46)-methyltransferase</fullName>
    </alternativeName>
</protein>
<gene>
    <name evidence="9 10" type="primary">trmB</name>
    <name evidence="10" type="ORF">H9697_11560</name>
</gene>
<evidence type="ECO:0000256" key="5">
    <source>
        <dbReference type="ARBA" id="ARBA00022691"/>
    </source>
</evidence>
<keyword evidence="4 9" id="KW-0808">Transferase</keyword>
<proteinExistence type="inferred from homology"/>
<evidence type="ECO:0000256" key="7">
    <source>
        <dbReference type="ARBA" id="ARBA00060552"/>
    </source>
</evidence>
<dbReference type="PANTHER" id="PTHR23417:SF14">
    <property type="entry name" value="PENTACOTRIPEPTIDE-REPEAT REGION OF PRORP DOMAIN-CONTAINING PROTEIN"/>
    <property type="match status" value="1"/>
</dbReference>
<comment type="function">
    <text evidence="2 9">Catalyzes the formation of N(7)-methylguanine at position 46 (m7G46) in tRNA.</text>
</comment>
<feature type="binding site" evidence="9">
    <location>
        <position position="68"/>
    </location>
    <ligand>
        <name>S-adenosyl-L-methionine</name>
        <dbReference type="ChEBI" id="CHEBI:59789"/>
    </ligand>
</feature>
<dbReference type="NCBIfam" id="NF001080">
    <property type="entry name" value="PRK00121.2-2"/>
    <property type="match status" value="1"/>
</dbReference>
<dbReference type="NCBIfam" id="TIGR00091">
    <property type="entry name" value="tRNA (guanosine(46)-N7)-methyltransferase TrmB"/>
    <property type="match status" value="1"/>
</dbReference>
<keyword evidence="6 9" id="KW-0819">tRNA processing</keyword>
<accession>A0A9D2Q9S5</accession>
<organism evidence="10 11">
    <name type="scientific">Candidatus Mediterraneibacter faecavium</name>
    <dbReference type="NCBI Taxonomy" id="2838668"/>
    <lineage>
        <taxon>Bacteria</taxon>
        <taxon>Bacillati</taxon>
        <taxon>Bacillota</taxon>
        <taxon>Clostridia</taxon>
        <taxon>Lachnospirales</taxon>
        <taxon>Lachnospiraceae</taxon>
        <taxon>Mediterraneibacter</taxon>
    </lineage>
</organism>
<comment type="similarity">
    <text evidence="8 9">Belongs to the class I-like SAM-binding methyltransferase superfamily. TrmB family.</text>
</comment>
<dbReference type="EMBL" id="DWVY01000058">
    <property type="protein sequence ID" value="HJC75554.1"/>
    <property type="molecule type" value="Genomic_DNA"/>
</dbReference>
<reference evidence="10" key="1">
    <citation type="journal article" date="2021" name="PeerJ">
        <title>Extensive microbial diversity within the chicken gut microbiome revealed by metagenomics and culture.</title>
        <authorList>
            <person name="Gilroy R."/>
            <person name="Ravi A."/>
            <person name="Getino M."/>
            <person name="Pursley I."/>
            <person name="Horton D.L."/>
            <person name="Alikhan N.F."/>
            <person name="Baker D."/>
            <person name="Gharbi K."/>
            <person name="Hall N."/>
            <person name="Watson M."/>
            <person name="Adriaenssens E.M."/>
            <person name="Foster-Nyarko E."/>
            <person name="Jarju S."/>
            <person name="Secka A."/>
            <person name="Antonio M."/>
            <person name="Oren A."/>
            <person name="Chaudhuri R.R."/>
            <person name="La Ragione R."/>
            <person name="Hildebrand F."/>
            <person name="Pallen M.J."/>
        </authorList>
    </citation>
    <scope>NUCLEOTIDE SEQUENCE</scope>
    <source>
        <strain evidence="10">CHK196-7946</strain>
    </source>
</reference>
<keyword evidence="3 9" id="KW-0489">Methyltransferase</keyword>
<dbReference type="EC" id="2.1.1.33" evidence="9"/>
<feature type="binding site" evidence="9">
    <location>
        <position position="43"/>
    </location>
    <ligand>
        <name>S-adenosyl-L-methionine</name>
        <dbReference type="ChEBI" id="CHEBI:59789"/>
    </ligand>
</feature>
<dbReference type="InterPro" id="IPR029063">
    <property type="entry name" value="SAM-dependent_MTases_sf"/>
</dbReference>
<comment type="caution">
    <text evidence="10">The sequence shown here is derived from an EMBL/GenBank/DDBJ whole genome shotgun (WGS) entry which is preliminary data.</text>
</comment>
<feature type="binding site" evidence="9">
    <location>
        <position position="156"/>
    </location>
    <ligand>
        <name>substrate</name>
    </ligand>
</feature>
<evidence type="ECO:0000256" key="8">
    <source>
        <dbReference type="ARBA" id="ARBA00060767"/>
    </source>
</evidence>
<dbReference type="PANTHER" id="PTHR23417">
    <property type="entry name" value="3-DEOXY-D-MANNO-OCTULOSONIC-ACID TRANSFERASE/TRNA GUANINE-N 7 - -METHYLTRANSFERASE"/>
    <property type="match status" value="1"/>
</dbReference>
<dbReference type="AlphaFoldDB" id="A0A9D2Q9S5"/>
<dbReference type="GO" id="GO:0043527">
    <property type="term" value="C:tRNA methyltransferase complex"/>
    <property type="evidence" value="ECO:0007669"/>
    <property type="project" value="TreeGrafter"/>
</dbReference>
<dbReference type="InterPro" id="IPR003358">
    <property type="entry name" value="tRNA_(Gua-N-7)_MeTrfase_Trmb"/>
</dbReference>
<evidence type="ECO:0000256" key="9">
    <source>
        <dbReference type="HAMAP-Rule" id="MF_01057"/>
    </source>
</evidence>
<feature type="binding site" evidence="9">
    <location>
        <position position="120"/>
    </location>
    <ligand>
        <name>S-adenosyl-L-methionine</name>
        <dbReference type="ChEBI" id="CHEBI:59789"/>
    </ligand>
</feature>
<dbReference type="GO" id="GO:0008176">
    <property type="term" value="F:tRNA (guanine(46)-N7)-methyltransferase activity"/>
    <property type="evidence" value="ECO:0007669"/>
    <property type="project" value="UniProtKB-UniRule"/>
</dbReference>
<comment type="pathway">
    <text evidence="7 9">tRNA modification; N(7)-methylguanine-tRNA biosynthesis.</text>
</comment>
<dbReference type="FunFam" id="3.40.50.150:FF:000035">
    <property type="entry name" value="tRNA (guanine-N(7)-)-methyltransferase"/>
    <property type="match status" value="1"/>
</dbReference>
<dbReference type="Pfam" id="PF02390">
    <property type="entry name" value="Methyltransf_4"/>
    <property type="match status" value="1"/>
</dbReference>
<evidence type="ECO:0000256" key="2">
    <source>
        <dbReference type="ARBA" id="ARBA00003015"/>
    </source>
</evidence>
<evidence type="ECO:0000313" key="10">
    <source>
        <dbReference type="EMBL" id="HJC75554.1"/>
    </source>
</evidence>
<reference evidence="10" key="2">
    <citation type="submission" date="2021-04" db="EMBL/GenBank/DDBJ databases">
        <authorList>
            <person name="Gilroy R."/>
        </authorList>
    </citation>
    <scope>NUCLEOTIDE SEQUENCE</scope>
    <source>
        <strain evidence="10">CHK196-7946</strain>
    </source>
</reference>
<dbReference type="Proteomes" id="UP000823902">
    <property type="component" value="Unassembled WGS sequence"/>
</dbReference>
<comment type="catalytic activity">
    <reaction evidence="1 9">
        <text>guanosine(46) in tRNA + S-adenosyl-L-methionine = N(7)-methylguanosine(46) in tRNA + S-adenosyl-L-homocysteine</text>
        <dbReference type="Rhea" id="RHEA:42708"/>
        <dbReference type="Rhea" id="RHEA-COMP:10188"/>
        <dbReference type="Rhea" id="RHEA-COMP:10189"/>
        <dbReference type="ChEBI" id="CHEBI:57856"/>
        <dbReference type="ChEBI" id="CHEBI:59789"/>
        <dbReference type="ChEBI" id="CHEBI:74269"/>
        <dbReference type="ChEBI" id="CHEBI:74480"/>
        <dbReference type="EC" id="2.1.1.33"/>
    </reaction>
</comment>
<dbReference type="SUPFAM" id="SSF53335">
    <property type="entry name" value="S-adenosyl-L-methionine-dependent methyltransferases"/>
    <property type="match status" value="1"/>
</dbReference>
<evidence type="ECO:0000256" key="1">
    <source>
        <dbReference type="ARBA" id="ARBA00000142"/>
    </source>
</evidence>
<dbReference type="HAMAP" id="MF_01057">
    <property type="entry name" value="tRNA_methyltr_TrmB"/>
    <property type="match status" value="1"/>
</dbReference>
<dbReference type="CDD" id="cd02440">
    <property type="entry name" value="AdoMet_MTases"/>
    <property type="match status" value="1"/>
</dbReference>
<dbReference type="Gene3D" id="3.40.50.150">
    <property type="entry name" value="Vaccinia Virus protein VP39"/>
    <property type="match status" value="1"/>
</dbReference>
<dbReference type="InterPro" id="IPR055361">
    <property type="entry name" value="tRNA_methyltr_TrmB_bact"/>
</dbReference>
<dbReference type="PROSITE" id="PS51625">
    <property type="entry name" value="SAM_MT_TRMB"/>
    <property type="match status" value="1"/>
</dbReference>
<evidence type="ECO:0000256" key="3">
    <source>
        <dbReference type="ARBA" id="ARBA00022603"/>
    </source>
</evidence>
<evidence type="ECO:0000256" key="6">
    <source>
        <dbReference type="ARBA" id="ARBA00022694"/>
    </source>
</evidence>
<evidence type="ECO:0000256" key="4">
    <source>
        <dbReference type="ARBA" id="ARBA00022679"/>
    </source>
</evidence>
<evidence type="ECO:0000313" key="11">
    <source>
        <dbReference type="Proteomes" id="UP000823902"/>
    </source>
</evidence>
<name>A0A9D2Q9S5_9FIRM</name>